<keyword evidence="1" id="KW-0812">Transmembrane</keyword>
<dbReference type="KEGG" id="aqt:FN924_05915"/>
<keyword evidence="3" id="KW-1185">Reference proteome</keyword>
<sequence length="137" mass="15036">MQETINYLLDHPLLGVLAIGAAWVVVTSIVKSLFKAATILVVVGLALVVFFDFTPKEVLEKGSNVANTGTSLFQKTLQPMLTNTNDSEDEAFFIQEKDGDTVISLDSLGITYNLSELFETEEEKSPMQQKNDASIPH</sequence>
<proteinExistence type="predicted"/>
<dbReference type="Proteomes" id="UP000315215">
    <property type="component" value="Chromosome"/>
</dbReference>
<feature type="transmembrane region" description="Helical" evidence="1">
    <location>
        <begin position="36"/>
        <end position="53"/>
    </location>
</feature>
<reference evidence="2 3" key="1">
    <citation type="submission" date="2019-07" db="EMBL/GenBank/DDBJ databases">
        <authorList>
            <person name="Li J."/>
        </authorList>
    </citation>
    <scope>NUCLEOTIDE SEQUENCE [LARGE SCALE GENOMIC DNA]</scope>
    <source>
        <strain evidence="2 3">TKL69</strain>
    </source>
</reference>
<keyword evidence="1" id="KW-1133">Transmembrane helix</keyword>
<evidence type="ECO:0000256" key="1">
    <source>
        <dbReference type="SAM" id="Phobius"/>
    </source>
</evidence>
<evidence type="ECO:0000313" key="3">
    <source>
        <dbReference type="Proteomes" id="UP000315215"/>
    </source>
</evidence>
<protein>
    <submittedName>
        <fullName evidence="2">Uncharacterized protein</fullName>
    </submittedName>
</protein>
<gene>
    <name evidence="2" type="ORF">FN924_05915</name>
</gene>
<dbReference type="OrthoDB" id="9950874at2"/>
<dbReference type="EMBL" id="CP041666">
    <property type="protein sequence ID" value="QDP39749.1"/>
    <property type="molecule type" value="Genomic_DNA"/>
</dbReference>
<accession>A0A516KED6</accession>
<evidence type="ECO:0000313" key="2">
    <source>
        <dbReference type="EMBL" id="QDP39749.1"/>
    </source>
</evidence>
<keyword evidence="1" id="KW-0472">Membrane</keyword>
<dbReference type="RefSeq" id="WP_143892636.1">
    <property type="nucleotide sequence ID" value="NZ_CP041666.1"/>
</dbReference>
<name>A0A516KED6_9BACI</name>
<dbReference type="AlphaFoldDB" id="A0A516KED6"/>
<feature type="transmembrane region" description="Helical" evidence="1">
    <location>
        <begin position="12"/>
        <end position="30"/>
    </location>
</feature>
<organism evidence="2 3">
    <name type="scientific">Radiobacillus deserti</name>
    <dbReference type="NCBI Taxonomy" id="2594883"/>
    <lineage>
        <taxon>Bacteria</taxon>
        <taxon>Bacillati</taxon>
        <taxon>Bacillota</taxon>
        <taxon>Bacilli</taxon>
        <taxon>Bacillales</taxon>
        <taxon>Bacillaceae</taxon>
        <taxon>Radiobacillus</taxon>
    </lineage>
</organism>